<dbReference type="PANTHER" id="PTHR42856">
    <property type="entry name" value="ACYL-COENZYME A THIOESTERASE PAAI"/>
    <property type="match status" value="1"/>
</dbReference>
<dbReference type="InterPro" id="IPR011973">
    <property type="entry name" value="PaaD"/>
</dbReference>
<dbReference type="Gene3D" id="3.10.129.10">
    <property type="entry name" value="Hotdog Thioesterase"/>
    <property type="match status" value="1"/>
</dbReference>
<reference evidence="4 5" key="1">
    <citation type="submission" date="2019-03" db="EMBL/GenBank/DDBJ databases">
        <title>Draft genome of Gammaproteobacteria bacterium LSUCC0057, a member of the SAR92 clade.</title>
        <authorList>
            <person name="Lanclos V.C."/>
            <person name="Doiron C."/>
            <person name="Henson M.W."/>
            <person name="Thrash J.C."/>
        </authorList>
    </citation>
    <scope>NUCLEOTIDE SEQUENCE [LARGE SCALE GENOMIC DNA]</scope>
    <source>
        <strain evidence="4 5">LSUCC0057</strain>
    </source>
</reference>
<keyword evidence="2" id="KW-0378">Hydrolase</keyword>
<feature type="domain" description="Thioesterase" evidence="3">
    <location>
        <begin position="60"/>
        <end position="131"/>
    </location>
</feature>
<dbReference type="InterPro" id="IPR029069">
    <property type="entry name" value="HotDog_dom_sf"/>
</dbReference>
<dbReference type="InterPro" id="IPR052723">
    <property type="entry name" value="Acyl-CoA_thioesterase_PaaI"/>
</dbReference>
<protein>
    <submittedName>
        <fullName evidence="4">Hydroxyphenylacetyl-CoA thioesterase PaaI</fullName>
    </submittedName>
</protein>
<dbReference type="NCBIfam" id="TIGR00369">
    <property type="entry name" value="unchar_dom_1"/>
    <property type="match status" value="1"/>
</dbReference>
<evidence type="ECO:0000259" key="3">
    <source>
        <dbReference type="Pfam" id="PF03061"/>
    </source>
</evidence>
<dbReference type="FunFam" id="3.10.129.10:FF:000022">
    <property type="entry name" value="Phenylacetic acid degradation protein"/>
    <property type="match status" value="1"/>
</dbReference>
<dbReference type="Proteomes" id="UP000298133">
    <property type="component" value="Unassembled WGS sequence"/>
</dbReference>
<evidence type="ECO:0000256" key="1">
    <source>
        <dbReference type="ARBA" id="ARBA00008324"/>
    </source>
</evidence>
<dbReference type="InterPro" id="IPR006683">
    <property type="entry name" value="Thioestr_dom"/>
</dbReference>
<accession>A0A4Y8UK21</accession>
<dbReference type="Pfam" id="PF03061">
    <property type="entry name" value="4HBT"/>
    <property type="match status" value="1"/>
</dbReference>
<sequence length="152" mass="16058">MSERDPAPSGGDQLARQAADFMWAQDRASAGLGMEIEAVGEGWSRLAMTVSAEMVNGLDICHGGFVFSLADSAFAFACNSQNQAAVAAGVSIDFLRPAKLGDRLTAEAAVVNQSRRSGLYDIVVRNQNQQIIAQVRGRSMRIGGPVITTAAQ</sequence>
<dbReference type="InterPro" id="IPR003736">
    <property type="entry name" value="PAAI_dom"/>
</dbReference>
<keyword evidence="5" id="KW-1185">Reference proteome</keyword>
<gene>
    <name evidence="4" type="primary">paaI</name>
    <name evidence="4" type="ORF">E3W66_01790</name>
</gene>
<comment type="similarity">
    <text evidence="1">Belongs to the thioesterase PaaI family.</text>
</comment>
<dbReference type="AlphaFoldDB" id="A0A4Y8UK21"/>
<dbReference type="GO" id="GO:0016289">
    <property type="term" value="F:acyl-CoA hydrolase activity"/>
    <property type="evidence" value="ECO:0007669"/>
    <property type="project" value="TreeGrafter"/>
</dbReference>
<evidence type="ECO:0000256" key="2">
    <source>
        <dbReference type="ARBA" id="ARBA00022801"/>
    </source>
</evidence>
<dbReference type="PANTHER" id="PTHR42856:SF1">
    <property type="entry name" value="ACYL-COENZYME A THIOESTERASE PAAI"/>
    <property type="match status" value="1"/>
</dbReference>
<name>A0A4Y8UK21_9GAMM</name>
<dbReference type="SUPFAM" id="SSF54637">
    <property type="entry name" value="Thioesterase/thiol ester dehydrase-isomerase"/>
    <property type="match status" value="1"/>
</dbReference>
<evidence type="ECO:0000313" key="5">
    <source>
        <dbReference type="Proteomes" id="UP000298133"/>
    </source>
</evidence>
<dbReference type="CDD" id="cd03443">
    <property type="entry name" value="PaaI_thioesterase"/>
    <property type="match status" value="1"/>
</dbReference>
<dbReference type="OrthoDB" id="32575at2"/>
<evidence type="ECO:0000313" key="4">
    <source>
        <dbReference type="EMBL" id="TFH68712.1"/>
    </source>
</evidence>
<comment type="caution">
    <text evidence="4">The sequence shown here is derived from an EMBL/GenBank/DDBJ whole genome shotgun (WGS) entry which is preliminary data.</text>
</comment>
<organism evidence="4 5">
    <name type="scientific">Gammaproteobacteria bacterium LSUCC0057</name>
    <dbReference type="NCBI Taxonomy" id="2559237"/>
    <lineage>
        <taxon>Bacteria</taxon>
        <taxon>Pseudomonadati</taxon>
        <taxon>Pseudomonadota</taxon>
        <taxon>Gammaproteobacteria</taxon>
        <taxon>Cellvibrionales</taxon>
        <taxon>Porticoccaceae</taxon>
        <taxon>SAR92 clade</taxon>
    </lineage>
</organism>
<proteinExistence type="inferred from homology"/>
<dbReference type="EMBL" id="SPIA01000001">
    <property type="protein sequence ID" value="TFH68712.1"/>
    <property type="molecule type" value="Genomic_DNA"/>
</dbReference>
<dbReference type="NCBIfam" id="TIGR02286">
    <property type="entry name" value="PaaD"/>
    <property type="match status" value="1"/>
</dbReference>